<dbReference type="AlphaFoldDB" id="A0AA44QEK6"/>
<name>A0AA44QEK6_BACCE</name>
<reference evidence="1 2" key="1">
    <citation type="submission" date="2017-09" db="EMBL/GenBank/DDBJ databases">
        <title>Large-scale bioinformatics analysis of Bacillus genomes uncovers conserved roles of natural products in bacterial physiology.</title>
        <authorList>
            <consortium name="Agbiome Team Llc"/>
            <person name="Bleich R.M."/>
            <person name="Grubbs K.J."/>
            <person name="Santa Maria K.C."/>
            <person name="Allen S.E."/>
            <person name="Farag S."/>
            <person name="Shank E.A."/>
            <person name="Bowers A."/>
        </authorList>
    </citation>
    <scope>NUCLEOTIDE SEQUENCE [LARGE SCALE GENOMIC DNA]</scope>
    <source>
        <strain evidence="1 2">AFS067272</strain>
    </source>
</reference>
<dbReference type="EMBL" id="NVBO01000005">
    <property type="protein sequence ID" value="PFS08049.1"/>
    <property type="molecule type" value="Genomic_DNA"/>
</dbReference>
<dbReference type="Gene3D" id="1.10.10.1150">
    <property type="entry name" value="Coenzyme PQQ synthesis protein D (PqqD)"/>
    <property type="match status" value="1"/>
</dbReference>
<dbReference type="InterPro" id="IPR041881">
    <property type="entry name" value="PqqD_sf"/>
</dbReference>
<evidence type="ECO:0000313" key="2">
    <source>
        <dbReference type="Proteomes" id="UP000226357"/>
    </source>
</evidence>
<dbReference type="InterPro" id="IPR008792">
    <property type="entry name" value="PQQD"/>
</dbReference>
<comment type="caution">
    <text evidence="1">The sequence shown here is derived from an EMBL/GenBank/DDBJ whole genome shotgun (WGS) entry which is preliminary data.</text>
</comment>
<dbReference type="Proteomes" id="UP000226357">
    <property type="component" value="Unassembled WGS sequence"/>
</dbReference>
<accession>A0AA44QEK6</accession>
<sequence>MAGEIWELIKSPIEVKQVVSRLLSQYDVSQNDCENQVLSFLEDLYKDELSQVTHTVDA</sequence>
<organism evidence="1 2">
    <name type="scientific">Bacillus cereus</name>
    <dbReference type="NCBI Taxonomy" id="1396"/>
    <lineage>
        <taxon>Bacteria</taxon>
        <taxon>Bacillati</taxon>
        <taxon>Bacillota</taxon>
        <taxon>Bacilli</taxon>
        <taxon>Bacillales</taxon>
        <taxon>Bacillaceae</taxon>
        <taxon>Bacillus</taxon>
        <taxon>Bacillus cereus group</taxon>
    </lineage>
</organism>
<proteinExistence type="predicted"/>
<protein>
    <submittedName>
        <fullName evidence="1">Uncharacterized protein</fullName>
    </submittedName>
</protein>
<evidence type="ECO:0000313" key="1">
    <source>
        <dbReference type="EMBL" id="PFS08049.1"/>
    </source>
</evidence>
<dbReference type="Pfam" id="PF05402">
    <property type="entry name" value="PqqD"/>
    <property type="match status" value="1"/>
</dbReference>
<gene>
    <name evidence="1" type="ORF">COK38_00555</name>
</gene>